<name>A0ACC3S7E8_9PEZI</name>
<gene>
    <name evidence="1" type="ORF">M8818_006119</name>
</gene>
<organism evidence="1 2">
    <name type="scientific">Zalaria obscura</name>
    <dbReference type="NCBI Taxonomy" id="2024903"/>
    <lineage>
        <taxon>Eukaryota</taxon>
        <taxon>Fungi</taxon>
        <taxon>Dikarya</taxon>
        <taxon>Ascomycota</taxon>
        <taxon>Pezizomycotina</taxon>
        <taxon>Dothideomycetes</taxon>
        <taxon>Dothideomycetidae</taxon>
        <taxon>Dothideales</taxon>
        <taxon>Zalariaceae</taxon>
        <taxon>Zalaria</taxon>
    </lineage>
</organism>
<accession>A0ACC3S7E8</accession>
<dbReference type="Proteomes" id="UP001320706">
    <property type="component" value="Unassembled WGS sequence"/>
</dbReference>
<comment type="caution">
    <text evidence="1">The sequence shown here is derived from an EMBL/GenBank/DDBJ whole genome shotgun (WGS) entry which is preliminary data.</text>
</comment>
<keyword evidence="2" id="KW-1185">Reference proteome</keyword>
<protein>
    <submittedName>
        <fullName evidence="1">Uncharacterized protein</fullName>
    </submittedName>
</protein>
<proteinExistence type="predicted"/>
<evidence type="ECO:0000313" key="1">
    <source>
        <dbReference type="EMBL" id="KAK8200803.1"/>
    </source>
</evidence>
<dbReference type="EMBL" id="JAMKPW020000038">
    <property type="protein sequence ID" value="KAK8200803.1"/>
    <property type="molecule type" value="Genomic_DNA"/>
</dbReference>
<evidence type="ECO:0000313" key="2">
    <source>
        <dbReference type="Proteomes" id="UP001320706"/>
    </source>
</evidence>
<reference evidence="1" key="1">
    <citation type="submission" date="2024-02" db="EMBL/GenBank/DDBJ databases">
        <title>Metagenome Assembled Genome of Zalaria obscura JY119.</title>
        <authorList>
            <person name="Vighnesh L."/>
            <person name="Jagadeeshwari U."/>
            <person name="Venkata Ramana C."/>
            <person name="Sasikala C."/>
        </authorList>
    </citation>
    <scope>NUCLEOTIDE SEQUENCE</scope>
    <source>
        <strain evidence="1">JY119</strain>
    </source>
</reference>
<sequence>MAAGSGIANRREPEAGRELCAAKAQPTVQTMTTPSHHCGPSRENVVLKREGLIQSSDGTRGTLHKDLRSAAPGASVGVACALSQATLLLAMEQTARSIGLLCERITV</sequence>